<dbReference type="NCBIfam" id="NF006549">
    <property type="entry name" value="PRK09045.1"/>
    <property type="match status" value="1"/>
</dbReference>
<dbReference type="PANTHER" id="PTHR43794:SF11">
    <property type="entry name" value="AMIDOHYDROLASE-RELATED DOMAIN-CONTAINING PROTEIN"/>
    <property type="match status" value="1"/>
</dbReference>
<feature type="chain" id="PRO_5035303242" description="Amidohydrolase-related domain-containing protein" evidence="4">
    <location>
        <begin position="23"/>
        <end position="530"/>
    </location>
</feature>
<dbReference type="InterPro" id="IPR032466">
    <property type="entry name" value="Metal_Hydrolase"/>
</dbReference>
<dbReference type="EMBL" id="AOFI03000767">
    <property type="protein sequence ID" value="KAF4315588.1"/>
    <property type="molecule type" value="Genomic_DNA"/>
</dbReference>
<reference evidence="6" key="1">
    <citation type="journal article" date="2015" name="Genom Data">
        <title>Draft genome sequences of Phytophthora kernoviae and Phytophthora ramorum lineage EU2 from Scotland.</title>
        <authorList>
            <person name="Sambles C."/>
            <person name="Schlenzig A."/>
            <person name="O'Neill P."/>
            <person name="Grant M."/>
            <person name="Studholme D.J."/>
        </authorList>
    </citation>
    <scope>NUCLEOTIDE SEQUENCE</scope>
    <source>
        <strain evidence="6">00238/432</strain>
    </source>
</reference>
<evidence type="ECO:0000256" key="4">
    <source>
        <dbReference type="SAM" id="SignalP"/>
    </source>
</evidence>
<dbReference type="Pfam" id="PF01979">
    <property type="entry name" value="Amidohydro_1"/>
    <property type="match status" value="1"/>
</dbReference>
<reference evidence="6" key="2">
    <citation type="submission" date="2020-02" db="EMBL/GenBank/DDBJ databases">
        <authorList>
            <person name="Studholme D.J."/>
        </authorList>
    </citation>
    <scope>NUCLEOTIDE SEQUENCE</scope>
    <source>
        <strain evidence="6">00238/432</strain>
    </source>
</reference>
<dbReference type="Gene3D" id="2.30.40.10">
    <property type="entry name" value="Urease, subunit C, domain 1"/>
    <property type="match status" value="1"/>
</dbReference>
<keyword evidence="4" id="KW-0732">Signal</keyword>
<keyword evidence="1" id="KW-0479">Metal-binding</keyword>
<proteinExistence type="predicted"/>
<dbReference type="CDD" id="cd01298">
    <property type="entry name" value="ATZ_TRZ_like"/>
    <property type="match status" value="1"/>
</dbReference>
<keyword evidence="2" id="KW-0378">Hydrolase</keyword>
<dbReference type="InterPro" id="IPR006680">
    <property type="entry name" value="Amidohydro-rel"/>
</dbReference>
<sequence length="530" mass="57732">MAKFVYFASLLLVAVVFQVTQASPDVAEQVASEHDVAPVNSTNSTNSTYYVLEERCCLNTPVDNDASSSKQSVDLIIFAAHIIPVIPRDVVLSDHAIVVANSRIVALLPRNEAVRLYVGTEERHLPDHIVMPGLVNLHTHSAMTLLRGLSDDKALCDWLAQDIWPTESKFVGPEFVKDGMTHAVAEMIRGGTTCCNEMYFFADEICSVLEQTGMRGTVGQVIMEFPGPYGSGPDDYFAKAKPNLEKYAPGNHDLITAAMAPHAPYTVSEKSLQRAEELAKEHKARVHIHLHETEGECCDSENLNRSSMSCHLSDQKLRPLANFKRLGLLSERLVCAHMTQLTGEEMDEVAKAGAHVAHCPSSNLKLASGIAPVTEMIKRGINVGIGTDGAASNNSLDMFAEMKLAAILAKAQTLQSSSVPAGEALQMATLNGARALGLEKDIGSIEVGKRADVIAVECDSIEMIPMYNAVSHVVYVAGREHVSDVWINGKHLLANHQLTTIDEAQVKKDVRGWATRICGHHNELQQKTEQ</sequence>
<feature type="domain" description="Amidohydrolase-related" evidence="5">
    <location>
        <begin position="129"/>
        <end position="490"/>
    </location>
</feature>
<evidence type="ECO:0000256" key="1">
    <source>
        <dbReference type="ARBA" id="ARBA00022723"/>
    </source>
</evidence>
<organism evidence="6 7">
    <name type="scientific">Phytophthora kernoviae 00238/432</name>
    <dbReference type="NCBI Taxonomy" id="1284355"/>
    <lineage>
        <taxon>Eukaryota</taxon>
        <taxon>Sar</taxon>
        <taxon>Stramenopiles</taxon>
        <taxon>Oomycota</taxon>
        <taxon>Peronosporomycetes</taxon>
        <taxon>Peronosporales</taxon>
        <taxon>Peronosporaceae</taxon>
        <taxon>Phytophthora</taxon>
    </lineage>
</organism>
<evidence type="ECO:0000313" key="7">
    <source>
        <dbReference type="Proteomes" id="UP000702964"/>
    </source>
</evidence>
<feature type="signal peptide" evidence="4">
    <location>
        <begin position="1"/>
        <end position="22"/>
    </location>
</feature>
<dbReference type="GO" id="GO:0019239">
    <property type="term" value="F:deaminase activity"/>
    <property type="evidence" value="ECO:0007669"/>
    <property type="project" value="UniProtKB-ARBA"/>
</dbReference>
<evidence type="ECO:0000313" key="6">
    <source>
        <dbReference type="EMBL" id="KAF4315588.1"/>
    </source>
</evidence>
<evidence type="ECO:0000256" key="3">
    <source>
        <dbReference type="ARBA" id="ARBA00022833"/>
    </source>
</evidence>
<gene>
    <name evidence="6" type="ORF">G195_010247</name>
</gene>
<dbReference type="GO" id="GO:0016814">
    <property type="term" value="F:hydrolase activity, acting on carbon-nitrogen (but not peptide) bonds, in cyclic amidines"/>
    <property type="evidence" value="ECO:0007669"/>
    <property type="project" value="UniProtKB-ARBA"/>
</dbReference>
<dbReference type="InterPro" id="IPR050287">
    <property type="entry name" value="MTA/SAH_deaminase"/>
</dbReference>
<dbReference type="SUPFAM" id="SSF51556">
    <property type="entry name" value="Metallo-dependent hydrolases"/>
    <property type="match status" value="1"/>
</dbReference>
<dbReference type="Gene3D" id="3.20.20.140">
    <property type="entry name" value="Metal-dependent hydrolases"/>
    <property type="match status" value="1"/>
</dbReference>
<dbReference type="PANTHER" id="PTHR43794">
    <property type="entry name" value="AMINOHYDROLASE SSNA-RELATED"/>
    <property type="match status" value="1"/>
</dbReference>
<dbReference type="InterPro" id="IPR011059">
    <property type="entry name" value="Metal-dep_hydrolase_composite"/>
</dbReference>
<dbReference type="FunFam" id="3.20.20.140:FF:000014">
    <property type="entry name" value="5-methylthioadenosine/S-adenosylhomocysteine deaminase"/>
    <property type="match status" value="1"/>
</dbReference>
<dbReference type="GO" id="GO:0046872">
    <property type="term" value="F:metal ion binding"/>
    <property type="evidence" value="ECO:0007669"/>
    <property type="project" value="UniProtKB-KW"/>
</dbReference>
<evidence type="ECO:0000259" key="5">
    <source>
        <dbReference type="Pfam" id="PF01979"/>
    </source>
</evidence>
<dbReference type="AlphaFoldDB" id="A0A8J4S617"/>
<comment type="caution">
    <text evidence="6">The sequence shown here is derived from an EMBL/GenBank/DDBJ whole genome shotgun (WGS) entry which is preliminary data.</text>
</comment>
<keyword evidence="3" id="KW-0862">Zinc</keyword>
<accession>A0A8J4S617</accession>
<dbReference type="Proteomes" id="UP000702964">
    <property type="component" value="Unassembled WGS sequence"/>
</dbReference>
<name>A0A8J4S617_9STRA</name>
<dbReference type="SUPFAM" id="SSF51338">
    <property type="entry name" value="Composite domain of metallo-dependent hydrolases"/>
    <property type="match status" value="1"/>
</dbReference>
<protein>
    <recommendedName>
        <fullName evidence="5">Amidohydrolase-related domain-containing protein</fullName>
    </recommendedName>
</protein>
<evidence type="ECO:0000256" key="2">
    <source>
        <dbReference type="ARBA" id="ARBA00022801"/>
    </source>
</evidence>